<protein>
    <recommendedName>
        <fullName evidence="6">Thioredoxin</fullName>
    </recommendedName>
</protein>
<evidence type="ECO:0000256" key="5">
    <source>
        <dbReference type="ARBA" id="ARBA00023284"/>
    </source>
</evidence>
<dbReference type="CDD" id="cd02947">
    <property type="entry name" value="TRX_family"/>
    <property type="match status" value="1"/>
</dbReference>
<dbReference type="NCBIfam" id="TIGR01068">
    <property type="entry name" value="thioredoxin"/>
    <property type="match status" value="1"/>
</dbReference>
<gene>
    <name evidence="8" type="ORF">PCS_02801</name>
</gene>
<name>M5Q171_DESAF</name>
<evidence type="ECO:0000256" key="2">
    <source>
        <dbReference type="ARBA" id="ARBA00022448"/>
    </source>
</evidence>
<organism evidence="8 9">
    <name type="scientific">Desulfocurvibacter africanus PCS</name>
    <dbReference type="NCBI Taxonomy" id="1262666"/>
    <lineage>
        <taxon>Bacteria</taxon>
        <taxon>Pseudomonadati</taxon>
        <taxon>Thermodesulfobacteriota</taxon>
        <taxon>Desulfovibrionia</taxon>
        <taxon>Desulfovibrionales</taxon>
        <taxon>Desulfovibrionaceae</taxon>
        <taxon>Desulfocurvibacter</taxon>
    </lineage>
</organism>
<dbReference type="PROSITE" id="PS51352">
    <property type="entry name" value="THIOREDOXIN_2"/>
    <property type="match status" value="1"/>
</dbReference>
<dbReference type="GO" id="GO:0015035">
    <property type="term" value="F:protein-disulfide reductase activity"/>
    <property type="evidence" value="ECO:0007669"/>
    <property type="project" value="UniProtKB-UniRule"/>
</dbReference>
<feature type="domain" description="Thioredoxin" evidence="7">
    <location>
        <begin position="20"/>
        <end position="143"/>
    </location>
</feature>
<dbReference type="OrthoDB" id="9790390at2"/>
<evidence type="ECO:0000259" key="7">
    <source>
        <dbReference type="PROSITE" id="PS51352"/>
    </source>
</evidence>
<comment type="caution">
    <text evidence="8">The sequence shown here is derived from an EMBL/GenBank/DDBJ whole genome shotgun (WGS) entry which is preliminary data.</text>
</comment>
<dbReference type="InterPro" id="IPR005746">
    <property type="entry name" value="Thioredoxin"/>
</dbReference>
<dbReference type="PANTHER" id="PTHR45663:SF11">
    <property type="entry name" value="GEO12009P1"/>
    <property type="match status" value="1"/>
</dbReference>
<comment type="similarity">
    <text evidence="1">Belongs to the thioredoxin family.</text>
</comment>
<accession>M5Q171</accession>
<keyword evidence="4" id="KW-1015">Disulfide bond</keyword>
<dbReference type="FunFam" id="3.40.30.10:FF:000001">
    <property type="entry name" value="Thioredoxin"/>
    <property type="match status" value="1"/>
</dbReference>
<evidence type="ECO:0000256" key="4">
    <source>
        <dbReference type="ARBA" id="ARBA00023157"/>
    </source>
</evidence>
<dbReference type="InterPro" id="IPR036249">
    <property type="entry name" value="Thioredoxin-like_sf"/>
</dbReference>
<dbReference type="PANTHER" id="PTHR45663">
    <property type="entry name" value="GEO12009P1"/>
    <property type="match status" value="1"/>
</dbReference>
<dbReference type="GO" id="GO:0045454">
    <property type="term" value="P:cell redox homeostasis"/>
    <property type="evidence" value="ECO:0007669"/>
    <property type="project" value="TreeGrafter"/>
</dbReference>
<keyword evidence="2" id="KW-0813">Transport</keyword>
<dbReference type="RefSeq" id="WP_005988203.1">
    <property type="nucleotide sequence ID" value="NZ_AOSV01000030.1"/>
</dbReference>
<evidence type="ECO:0000313" key="9">
    <source>
        <dbReference type="Proteomes" id="UP000011922"/>
    </source>
</evidence>
<dbReference type="AlphaFoldDB" id="M5Q171"/>
<dbReference type="SUPFAM" id="SSF52833">
    <property type="entry name" value="Thioredoxin-like"/>
    <property type="match status" value="1"/>
</dbReference>
<dbReference type="Gene3D" id="3.40.30.10">
    <property type="entry name" value="Glutaredoxin"/>
    <property type="match status" value="1"/>
</dbReference>
<dbReference type="PRINTS" id="PR00421">
    <property type="entry name" value="THIOREDOXIN"/>
</dbReference>
<keyword evidence="5" id="KW-0676">Redox-active center</keyword>
<sequence>MSNGLIVPCPKCGTKNRINPTRLDEAVCGKCKTPIMDGKPLAVDAAGFETHVLQSAVPVVVDFWAPWCSPCRMMAPAFEQAAADLRSVRFAKLDTQAEPALASRYGIQSIPTMALFRGGRETARVSGAMNAVQIVSWVRQNLS</sequence>
<reference evidence="8 9" key="1">
    <citation type="journal article" date="2013" name="Genome Announc.">
        <title>Draft Genome Sequence for Desulfovibrio africanus Strain PCS.</title>
        <authorList>
            <person name="Brown S.D."/>
            <person name="Utturkar S.M."/>
            <person name="Arkin A.P."/>
            <person name="Deutschbauer A.M."/>
            <person name="Elias D.A."/>
            <person name="Hazen T.C."/>
            <person name="Chakraborty R."/>
        </authorList>
    </citation>
    <scope>NUCLEOTIDE SEQUENCE [LARGE SCALE GENOMIC DNA]</scope>
    <source>
        <strain evidence="8 9">PCS</strain>
    </source>
</reference>
<dbReference type="EMBL" id="AOSV01000030">
    <property type="protein sequence ID" value="EMG36298.1"/>
    <property type="molecule type" value="Genomic_DNA"/>
</dbReference>
<evidence type="ECO:0000313" key="8">
    <source>
        <dbReference type="EMBL" id="EMG36298.1"/>
    </source>
</evidence>
<dbReference type="Proteomes" id="UP000011922">
    <property type="component" value="Unassembled WGS sequence"/>
</dbReference>
<dbReference type="InterPro" id="IPR013766">
    <property type="entry name" value="Thioredoxin_domain"/>
</dbReference>
<dbReference type="Pfam" id="PF00085">
    <property type="entry name" value="Thioredoxin"/>
    <property type="match status" value="1"/>
</dbReference>
<evidence type="ECO:0000256" key="6">
    <source>
        <dbReference type="NCBIfam" id="TIGR01068"/>
    </source>
</evidence>
<evidence type="ECO:0000256" key="3">
    <source>
        <dbReference type="ARBA" id="ARBA00022982"/>
    </source>
</evidence>
<dbReference type="NCBIfam" id="NF008229">
    <property type="entry name" value="PRK10996.1"/>
    <property type="match status" value="1"/>
</dbReference>
<dbReference type="Gene3D" id="2.30.30.380">
    <property type="entry name" value="Zn-finger domain of Sec23/24"/>
    <property type="match status" value="1"/>
</dbReference>
<dbReference type="PATRIC" id="fig|1262666.3.peg.2834"/>
<keyword evidence="3" id="KW-0249">Electron transport</keyword>
<evidence type="ECO:0000256" key="1">
    <source>
        <dbReference type="ARBA" id="ARBA00008987"/>
    </source>
</evidence>
<dbReference type="GO" id="GO:0005829">
    <property type="term" value="C:cytosol"/>
    <property type="evidence" value="ECO:0007669"/>
    <property type="project" value="TreeGrafter"/>
</dbReference>
<proteinExistence type="inferred from homology"/>